<feature type="disulfide bond" evidence="11">
    <location>
        <begin position="106"/>
        <end position="168"/>
    </location>
</feature>
<evidence type="ECO:0000256" key="10">
    <source>
        <dbReference type="PIRSR" id="PIRSR001060-1"/>
    </source>
</evidence>
<feature type="disulfide bond" evidence="11 12">
    <location>
        <begin position="57"/>
        <end position="61"/>
    </location>
</feature>
<dbReference type="Proteomes" id="UP001152523">
    <property type="component" value="Unassembled WGS sequence"/>
</dbReference>
<feature type="disulfide bond" evidence="11 12">
    <location>
        <begin position="23"/>
        <end position="38"/>
    </location>
</feature>
<keyword evidence="8" id="KW-0146">Chitin degradation</keyword>
<dbReference type="EMBL" id="CAMAPF010001048">
    <property type="protein sequence ID" value="CAH9143130.1"/>
    <property type="molecule type" value="Genomic_DNA"/>
</dbReference>
<dbReference type="GO" id="GO:0016998">
    <property type="term" value="P:cell wall macromolecule catabolic process"/>
    <property type="evidence" value="ECO:0007669"/>
    <property type="project" value="InterPro"/>
</dbReference>
<name>A0AAV0G5E4_9ASTE</name>
<dbReference type="CDD" id="cd00325">
    <property type="entry name" value="chitinase_GH19"/>
    <property type="match status" value="1"/>
</dbReference>
<evidence type="ECO:0000313" key="16">
    <source>
        <dbReference type="Proteomes" id="UP001152523"/>
    </source>
</evidence>
<dbReference type="GO" id="GO:0050832">
    <property type="term" value="P:defense response to fungus"/>
    <property type="evidence" value="ECO:0007669"/>
    <property type="project" value="TreeGrafter"/>
</dbReference>
<sequence length="332" mass="35154">MRLAIRFCIFILLFVNASHAQQCGSQAGGAVCAAGNCCSQYGYCGNTAEYCSPSSGCQSQCWSSGAGAPPPPATPTPPSAGGGDISGVISQSVFDEMLKYKDDSRCHAPGFYTYDAFIAAVKSYGEFGTTGDSDTIKREVAAFLGQTSHETTGGWDTAPDGRYAWGYCFLRENTSDSYCNVTQAWSCAPGQKYFGRGPIQISYNYNYGPAGQALGYDLISNPDLVATDSTVSFKTALWFWMTPQGAKPSCHDVMTGKWTPSATDTAAGRVPGYGLVTNIINGGVECGSGGAKDKADDRVGFYKRYCDIFGIAYGDNLDCSAQTPYTATLAST</sequence>
<dbReference type="Gene3D" id="3.30.60.10">
    <property type="entry name" value="Endochitinase-like"/>
    <property type="match status" value="1"/>
</dbReference>
<dbReference type="GO" id="GO:0005773">
    <property type="term" value="C:vacuole"/>
    <property type="evidence" value="ECO:0007669"/>
    <property type="project" value="UniProtKB-SubCell"/>
</dbReference>
<evidence type="ECO:0000256" key="1">
    <source>
        <dbReference type="ARBA" id="ARBA00003102"/>
    </source>
</evidence>
<proteinExistence type="inferred from homology"/>
<evidence type="ECO:0000256" key="3">
    <source>
        <dbReference type="ARBA" id="ARBA00009373"/>
    </source>
</evidence>
<keyword evidence="5 12" id="KW-0147">Chitin-binding</keyword>
<keyword evidence="8" id="KW-0624">Polysaccharide degradation</keyword>
<feature type="signal peptide" evidence="13">
    <location>
        <begin position="1"/>
        <end position="20"/>
    </location>
</feature>
<accession>A0AAV0G5E4</accession>
<keyword evidence="6 13" id="KW-0732">Signal</keyword>
<keyword evidence="4" id="KW-0926">Vacuole</keyword>
<dbReference type="PIRSF" id="PIRSF001060">
    <property type="entry name" value="Endochitinase"/>
    <property type="match status" value="1"/>
</dbReference>
<organism evidence="15 16">
    <name type="scientific">Cuscuta epithymum</name>
    <dbReference type="NCBI Taxonomy" id="186058"/>
    <lineage>
        <taxon>Eukaryota</taxon>
        <taxon>Viridiplantae</taxon>
        <taxon>Streptophyta</taxon>
        <taxon>Embryophyta</taxon>
        <taxon>Tracheophyta</taxon>
        <taxon>Spermatophyta</taxon>
        <taxon>Magnoliopsida</taxon>
        <taxon>eudicotyledons</taxon>
        <taxon>Gunneridae</taxon>
        <taxon>Pentapetalae</taxon>
        <taxon>asterids</taxon>
        <taxon>lamiids</taxon>
        <taxon>Solanales</taxon>
        <taxon>Convolvulaceae</taxon>
        <taxon>Cuscuteae</taxon>
        <taxon>Cuscuta</taxon>
        <taxon>Cuscuta subgen. Cuscuta</taxon>
    </lineage>
</organism>
<dbReference type="PROSITE" id="PS00774">
    <property type="entry name" value="CHITINASE_19_2"/>
    <property type="match status" value="1"/>
</dbReference>
<dbReference type="Gene3D" id="1.10.530.10">
    <property type="match status" value="1"/>
</dbReference>
<feature type="active site" description="Proton donor" evidence="10">
    <location>
        <position position="150"/>
    </location>
</feature>
<dbReference type="InterPro" id="IPR036861">
    <property type="entry name" value="Endochitinase-like_sf"/>
</dbReference>
<dbReference type="InterPro" id="IPR000726">
    <property type="entry name" value="Glyco_hydro_19_cat"/>
</dbReference>
<evidence type="ECO:0000259" key="14">
    <source>
        <dbReference type="PROSITE" id="PS50941"/>
    </source>
</evidence>
<dbReference type="InterPro" id="IPR001002">
    <property type="entry name" value="Chitin-bd_1"/>
</dbReference>
<feature type="disulfide bond" evidence="11 12">
    <location>
        <begin position="37"/>
        <end position="51"/>
    </location>
</feature>
<evidence type="ECO:0000256" key="4">
    <source>
        <dbReference type="ARBA" id="ARBA00022554"/>
    </source>
</evidence>
<dbReference type="InterPro" id="IPR016283">
    <property type="entry name" value="Glyco_hydro_19"/>
</dbReference>
<evidence type="ECO:0000256" key="2">
    <source>
        <dbReference type="ARBA" id="ARBA00004116"/>
    </source>
</evidence>
<dbReference type="PANTHER" id="PTHR22595:SF79">
    <property type="entry name" value="CHITINASE 12"/>
    <property type="match status" value="1"/>
</dbReference>
<dbReference type="Pfam" id="PF00182">
    <property type="entry name" value="Glyco_hydro_19"/>
    <property type="match status" value="1"/>
</dbReference>
<comment type="subcellular location">
    <subcellularLocation>
        <location evidence="2">Vacuole</location>
    </subcellularLocation>
</comment>
<dbReference type="SUPFAM" id="SSF53955">
    <property type="entry name" value="Lysozyme-like"/>
    <property type="match status" value="1"/>
</dbReference>
<dbReference type="InterPro" id="IPR023346">
    <property type="entry name" value="Lysozyme-like_dom_sf"/>
</dbReference>
<keyword evidence="16" id="KW-1185">Reference proteome</keyword>
<dbReference type="GO" id="GO:0006032">
    <property type="term" value="P:chitin catabolic process"/>
    <property type="evidence" value="ECO:0007669"/>
    <property type="project" value="UniProtKB-KW"/>
</dbReference>
<dbReference type="PROSITE" id="PS50941">
    <property type="entry name" value="CHIT_BIND_I_2"/>
    <property type="match status" value="1"/>
</dbReference>
<feature type="disulfide bond" evidence="11 12">
    <location>
        <begin position="32"/>
        <end position="44"/>
    </location>
</feature>
<feature type="chain" id="PRO_5043695624" description="Chitin-binding type-1 domain-containing protein" evidence="13">
    <location>
        <begin position="21"/>
        <end position="332"/>
    </location>
</feature>
<keyword evidence="9 11" id="KW-1015">Disulfide bond</keyword>
<keyword evidence="8" id="KW-0119">Carbohydrate metabolism</keyword>
<keyword evidence="7" id="KW-0611">Plant defense</keyword>
<dbReference type="GO" id="GO:0005975">
    <property type="term" value="P:carbohydrate metabolic process"/>
    <property type="evidence" value="ECO:0007669"/>
    <property type="project" value="InterPro"/>
</dbReference>
<evidence type="ECO:0000256" key="6">
    <source>
        <dbReference type="ARBA" id="ARBA00022729"/>
    </source>
</evidence>
<dbReference type="GO" id="GO:0008061">
    <property type="term" value="F:chitin binding"/>
    <property type="evidence" value="ECO:0007669"/>
    <property type="project" value="UniProtKB-UniRule"/>
</dbReference>
<dbReference type="GO" id="GO:0004568">
    <property type="term" value="F:chitinase activity"/>
    <property type="evidence" value="ECO:0007669"/>
    <property type="project" value="InterPro"/>
</dbReference>
<dbReference type="AlphaFoldDB" id="A0AAV0G5E4"/>
<comment type="caution">
    <text evidence="15">The sequence shown here is derived from an EMBL/GenBank/DDBJ whole genome shotgun (WGS) entry which is preliminary data.</text>
</comment>
<dbReference type="PROSITE" id="PS00026">
    <property type="entry name" value="CHIT_BIND_I_1"/>
    <property type="match status" value="1"/>
</dbReference>
<feature type="disulfide bond" evidence="11">
    <location>
        <begin position="286"/>
        <end position="319"/>
    </location>
</feature>
<evidence type="ECO:0000256" key="12">
    <source>
        <dbReference type="PROSITE-ProRule" id="PRU00261"/>
    </source>
</evidence>
<gene>
    <name evidence="15" type="ORF">CEPIT_LOCUS40431</name>
</gene>
<dbReference type="InterPro" id="IPR018371">
    <property type="entry name" value="Chitin-binding_1_CS"/>
</dbReference>
<evidence type="ECO:0000313" key="15">
    <source>
        <dbReference type="EMBL" id="CAH9143130.1"/>
    </source>
</evidence>
<feature type="domain" description="Chitin-binding type-1" evidence="14">
    <location>
        <begin position="20"/>
        <end position="63"/>
    </location>
</feature>
<dbReference type="SMART" id="SM00270">
    <property type="entry name" value="ChtBD1"/>
    <property type="match status" value="1"/>
</dbReference>
<evidence type="ECO:0000256" key="7">
    <source>
        <dbReference type="ARBA" id="ARBA00022821"/>
    </source>
</evidence>
<evidence type="ECO:0000256" key="9">
    <source>
        <dbReference type="ARBA" id="ARBA00023157"/>
    </source>
</evidence>
<dbReference type="FunFam" id="3.30.20.10:FF:000001">
    <property type="entry name" value="Endochitinase (Chitinase)"/>
    <property type="match status" value="1"/>
</dbReference>
<evidence type="ECO:0000256" key="5">
    <source>
        <dbReference type="ARBA" id="ARBA00022669"/>
    </source>
</evidence>
<dbReference type="SUPFAM" id="SSF57016">
    <property type="entry name" value="Plant lectins/antimicrobial peptides"/>
    <property type="match status" value="1"/>
</dbReference>
<comment type="function">
    <text evidence="1">Defense against chitin-containing fungal pathogens.</text>
</comment>
<evidence type="ECO:0000256" key="11">
    <source>
        <dbReference type="PIRSR" id="PIRSR001060-2"/>
    </source>
</evidence>
<comment type="similarity">
    <text evidence="3">Belongs to the glycosyl hydrolase 19 family. Chitinase class I subfamily.</text>
</comment>
<dbReference type="CDD" id="cd00035">
    <property type="entry name" value="ChtBD1"/>
    <property type="match status" value="1"/>
</dbReference>
<reference evidence="15" key="1">
    <citation type="submission" date="2022-07" db="EMBL/GenBank/DDBJ databases">
        <authorList>
            <person name="Macas J."/>
            <person name="Novak P."/>
            <person name="Neumann P."/>
        </authorList>
    </citation>
    <scope>NUCLEOTIDE SEQUENCE</scope>
</reference>
<dbReference type="Gene3D" id="3.30.20.10">
    <property type="entry name" value="Endochitinase, domain 2"/>
    <property type="match status" value="1"/>
</dbReference>
<dbReference type="PROSITE" id="PS00773">
    <property type="entry name" value="CHITINASE_19_1"/>
    <property type="match status" value="1"/>
</dbReference>
<dbReference type="Pfam" id="PF00187">
    <property type="entry name" value="Chitin_bind_1"/>
    <property type="match status" value="1"/>
</dbReference>
<feature type="disulfide bond" evidence="11">
    <location>
        <begin position="179"/>
        <end position="187"/>
    </location>
</feature>
<protein>
    <recommendedName>
        <fullName evidence="14">Chitin-binding type-1 domain-containing protein</fullName>
    </recommendedName>
</protein>
<evidence type="ECO:0000256" key="8">
    <source>
        <dbReference type="ARBA" id="ARBA00023024"/>
    </source>
</evidence>
<evidence type="ECO:0000256" key="13">
    <source>
        <dbReference type="SAM" id="SignalP"/>
    </source>
</evidence>
<dbReference type="PANTHER" id="PTHR22595">
    <property type="entry name" value="CHITINASE-RELATED"/>
    <property type="match status" value="1"/>
</dbReference>